<feature type="compositionally biased region" description="Basic and acidic residues" evidence="11">
    <location>
        <begin position="104"/>
        <end position="115"/>
    </location>
</feature>
<evidence type="ECO:0008006" key="15">
    <source>
        <dbReference type="Google" id="ProtNLM"/>
    </source>
</evidence>
<dbReference type="SUPFAM" id="SSF48452">
    <property type="entry name" value="TPR-like"/>
    <property type="match status" value="1"/>
</dbReference>
<evidence type="ECO:0000313" key="14">
    <source>
        <dbReference type="Proteomes" id="UP000467700"/>
    </source>
</evidence>
<reference evidence="13 14" key="1">
    <citation type="submission" date="2020-01" db="EMBL/GenBank/DDBJ databases">
        <authorList>
            <person name="Gupta K D."/>
        </authorList>
    </citation>
    <scope>NUCLEOTIDE SEQUENCE [LARGE SCALE GENOMIC DNA]</scope>
</reference>
<evidence type="ECO:0000256" key="4">
    <source>
        <dbReference type="ARBA" id="ARBA00022787"/>
    </source>
</evidence>
<proteinExistence type="inferred from homology"/>
<feature type="repeat" description="TPR" evidence="10">
    <location>
        <begin position="385"/>
        <end position="418"/>
    </location>
</feature>
<keyword evidence="14" id="KW-1185">Reference proteome</keyword>
<name>A0A8S0WRL5_CYCAE</name>
<evidence type="ECO:0000256" key="9">
    <source>
        <dbReference type="ARBA" id="ARBA00038030"/>
    </source>
</evidence>
<dbReference type="InterPro" id="IPR011990">
    <property type="entry name" value="TPR-like_helical_dom_sf"/>
</dbReference>
<keyword evidence="8 12" id="KW-0472">Membrane</keyword>
<gene>
    <name evidence="13" type="ORF">AAE3_LOCUS6088</name>
</gene>
<feature type="region of interest" description="Disordered" evidence="11">
    <location>
        <begin position="55"/>
        <end position="115"/>
    </location>
</feature>
<dbReference type="GO" id="GO:0045039">
    <property type="term" value="P:protein insertion into mitochondrial inner membrane"/>
    <property type="evidence" value="ECO:0007669"/>
    <property type="project" value="TreeGrafter"/>
</dbReference>
<evidence type="ECO:0000256" key="5">
    <source>
        <dbReference type="ARBA" id="ARBA00022803"/>
    </source>
</evidence>
<dbReference type="OrthoDB" id="2942533at2759"/>
<organism evidence="13 14">
    <name type="scientific">Cyclocybe aegerita</name>
    <name type="common">Black poplar mushroom</name>
    <name type="synonym">Agrocybe aegerita</name>
    <dbReference type="NCBI Taxonomy" id="1973307"/>
    <lineage>
        <taxon>Eukaryota</taxon>
        <taxon>Fungi</taxon>
        <taxon>Dikarya</taxon>
        <taxon>Basidiomycota</taxon>
        <taxon>Agaricomycotina</taxon>
        <taxon>Agaricomycetes</taxon>
        <taxon>Agaricomycetidae</taxon>
        <taxon>Agaricales</taxon>
        <taxon>Agaricineae</taxon>
        <taxon>Bolbitiaceae</taxon>
        <taxon>Cyclocybe</taxon>
    </lineage>
</organism>
<dbReference type="Proteomes" id="UP000467700">
    <property type="component" value="Unassembled WGS sequence"/>
</dbReference>
<dbReference type="InterPro" id="IPR019734">
    <property type="entry name" value="TPR_rpt"/>
</dbReference>
<keyword evidence="2 12" id="KW-0812">Transmembrane</keyword>
<evidence type="ECO:0000256" key="3">
    <source>
        <dbReference type="ARBA" id="ARBA00022737"/>
    </source>
</evidence>
<evidence type="ECO:0000256" key="11">
    <source>
        <dbReference type="SAM" id="MobiDB-lite"/>
    </source>
</evidence>
<dbReference type="GO" id="GO:0005741">
    <property type="term" value="C:mitochondrial outer membrane"/>
    <property type="evidence" value="ECO:0007669"/>
    <property type="project" value="UniProtKB-SubCell"/>
</dbReference>
<evidence type="ECO:0000256" key="12">
    <source>
        <dbReference type="SAM" id="Phobius"/>
    </source>
</evidence>
<dbReference type="PROSITE" id="PS50005">
    <property type="entry name" value="TPR"/>
    <property type="match status" value="3"/>
</dbReference>
<evidence type="ECO:0000256" key="7">
    <source>
        <dbReference type="ARBA" id="ARBA00023128"/>
    </source>
</evidence>
<dbReference type="AlphaFoldDB" id="A0A8S0WRL5"/>
<evidence type="ECO:0000256" key="1">
    <source>
        <dbReference type="ARBA" id="ARBA00004572"/>
    </source>
</evidence>
<feature type="compositionally biased region" description="Basic residues" evidence="11">
    <location>
        <begin position="79"/>
        <end position="93"/>
    </location>
</feature>
<dbReference type="EMBL" id="CACVBS010000041">
    <property type="protein sequence ID" value="CAA7263732.1"/>
    <property type="molecule type" value="Genomic_DNA"/>
</dbReference>
<comment type="caution">
    <text evidence="13">The sequence shown here is derived from an EMBL/GenBank/DDBJ whole genome shotgun (WGS) entry which is preliminary data.</text>
</comment>
<sequence>MAPTDPTTAAVPAPSETLVERASTFVSTHRKVLVVAAASAAVAGGLAYAYWASTSSSSSRGQGKGGASSGGAGGAGEGRKKKKSGSKGAKKGKGGSGSSGSSKADLEAKEGPILEEVPGKAKVEDVAENYDGLSAEQIFALPIEERTKVAGHFKAKGNAAYTARQFADAAELYTRAIQVSPTPEPVFYSNRAACYVNMSPPKHDLVVADCDEALKLDPKYVKALNRRAIALEGLERYREALRDFTAATILDRFQNQTTANAVERVLKVVATKEAKETLENREPRLPSYTFISAYFAAFRRRPHPTLPPNPSQGDQTLLLALQALDAADYPHAVTLVNEALEQGVSWDEGRAEGVNLRGTFRFLTGQIPLAQADLEESLRLHPGLTQSLVKLASVHMEQGDPAKAFACFDEAEKTDPKDADVFYHRGQVLFIMNEFAAAAENYLASSSLDPPDGEGFVFSHIQLAVAQYKMGELAKSMATFRRTLKAFPGRSEGFNYYGELLLDQQRFEEAVEKFEKAIEIEKTKTPPNVLPLVNKGLALYQWKQDLGAAERCCHEALRIDPECEAAVATLAQLSLQQSNIKEAAKLFRRQCELARSEPELVNALTYAYATEAQVEFLEGYPEMARELGGIAQGMMGM</sequence>
<dbReference type="PANTHER" id="PTHR46208:SF1">
    <property type="entry name" value="MITOCHONDRIAL IMPORT RECEPTOR SUBUNIT TOM70"/>
    <property type="match status" value="1"/>
</dbReference>
<feature type="repeat" description="TPR" evidence="10">
    <location>
        <begin position="491"/>
        <end position="524"/>
    </location>
</feature>
<protein>
    <recommendedName>
        <fullName evidence="15">ADP/ATP carrier receptor</fullName>
    </recommendedName>
</protein>
<evidence type="ECO:0000256" key="6">
    <source>
        <dbReference type="ARBA" id="ARBA00022989"/>
    </source>
</evidence>
<dbReference type="GO" id="GO:0008320">
    <property type="term" value="F:protein transmembrane transporter activity"/>
    <property type="evidence" value="ECO:0007669"/>
    <property type="project" value="TreeGrafter"/>
</dbReference>
<evidence type="ECO:0000256" key="8">
    <source>
        <dbReference type="ARBA" id="ARBA00023136"/>
    </source>
</evidence>
<comment type="similarity">
    <text evidence="9">Belongs to the Tom70 family.</text>
</comment>
<keyword evidence="6 12" id="KW-1133">Transmembrane helix</keyword>
<evidence type="ECO:0000256" key="10">
    <source>
        <dbReference type="PROSITE-ProRule" id="PRU00339"/>
    </source>
</evidence>
<feature type="repeat" description="TPR" evidence="10">
    <location>
        <begin position="419"/>
        <end position="452"/>
    </location>
</feature>
<keyword evidence="3" id="KW-0677">Repeat</keyword>
<dbReference type="Gene3D" id="1.25.40.10">
    <property type="entry name" value="Tetratricopeptide repeat domain"/>
    <property type="match status" value="2"/>
</dbReference>
<feature type="compositionally biased region" description="Gly residues" evidence="11">
    <location>
        <begin position="62"/>
        <end position="76"/>
    </location>
</feature>
<keyword evidence="4" id="KW-1000">Mitochondrion outer membrane</keyword>
<dbReference type="PANTHER" id="PTHR46208">
    <property type="entry name" value="MITOCHONDRIAL IMPORT RECEPTOR SUBUNIT TOM70"/>
    <property type="match status" value="1"/>
</dbReference>
<dbReference type="GO" id="GO:0030150">
    <property type="term" value="P:protein import into mitochondrial matrix"/>
    <property type="evidence" value="ECO:0007669"/>
    <property type="project" value="TreeGrafter"/>
</dbReference>
<keyword evidence="7" id="KW-0496">Mitochondrion</keyword>
<dbReference type="SMART" id="SM00028">
    <property type="entry name" value="TPR"/>
    <property type="match status" value="10"/>
</dbReference>
<feature type="transmembrane region" description="Helical" evidence="12">
    <location>
        <begin position="32"/>
        <end position="51"/>
    </location>
</feature>
<accession>A0A8S0WRL5</accession>
<evidence type="ECO:0000256" key="2">
    <source>
        <dbReference type="ARBA" id="ARBA00022692"/>
    </source>
</evidence>
<keyword evidence="5 10" id="KW-0802">TPR repeat</keyword>
<dbReference type="Pfam" id="PF13432">
    <property type="entry name" value="TPR_16"/>
    <property type="match status" value="2"/>
</dbReference>
<comment type="subcellular location">
    <subcellularLocation>
        <location evidence="1">Mitochondrion outer membrane</location>
        <topology evidence="1">Single-pass membrane protein</topology>
    </subcellularLocation>
</comment>
<evidence type="ECO:0000313" key="13">
    <source>
        <dbReference type="EMBL" id="CAA7263732.1"/>
    </source>
</evidence>
<dbReference type="GO" id="GO:0030943">
    <property type="term" value="F:mitochondrion targeting sequence binding"/>
    <property type="evidence" value="ECO:0007669"/>
    <property type="project" value="TreeGrafter"/>
</dbReference>